<feature type="non-terminal residue" evidence="2">
    <location>
        <position position="157"/>
    </location>
</feature>
<proteinExistence type="predicted"/>
<dbReference type="InterPro" id="IPR029052">
    <property type="entry name" value="Metallo-depent_PP-like"/>
</dbReference>
<dbReference type="InterPro" id="IPR004843">
    <property type="entry name" value="Calcineurin-like_PHP"/>
</dbReference>
<dbReference type="Proteomes" id="UP000728032">
    <property type="component" value="Unassembled WGS sequence"/>
</dbReference>
<dbReference type="EMBL" id="OC937572">
    <property type="protein sequence ID" value="CAD7661198.1"/>
    <property type="molecule type" value="Genomic_DNA"/>
</dbReference>
<name>A0A7R9MJ50_9ACAR</name>
<dbReference type="Gene3D" id="3.60.21.10">
    <property type="match status" value="1"/>
</dbReference>
<reference evidence="2" key="1">
    <citation type="submission" date="2020-11" db="EMBL/GenBank/DDBJ databases">
        <authorList>
            <person name="Tran Van P."/>
        </authorList>
    </citation>
    <scope>NUCLEOTIDE SEQUENCE</scope>
</reference>
<dbReference type="InterPro" id="IPR006179">
    <property type="entry name" value="5_nucleotidase/apyrase"/>
</dbReference>
<evidence type="ECO:0000259" key="1">
    <source>
        <dbReference type="Pfam" id="PF00149"/>
    </source>
</evidence>
<dbReference type="GO" id="GO:0009166">
    <property type="term" value="P:nucleotide catabolic process"/>
    <property type="evidence" value="ECO:0007669"/>
    <property type="project" value="InterPro"/>
</dbReference>
<protein>
    <recommendedName>
        <fullName evidence="1">Calcineurin-like phosphoesterase domain-containing protein</fullName>
    </recommendedName>
</protein>
<evidence type="ECO:0000313" key="2">
    <source>
        <dbReference type="EMBL" id="CAD7661198.1"/>
    </source>
</evidence>
<dbReference type="PANTHER" id="PTHR11575">
    <property type="entry name" value="5'-NUCLEOTIDASE-RELATED"/>
    <property type="match status" value="1"/>
</dbReference>
<feature type="domain" description="Calcineurin-like phosphoesterase" evidence="1">
    <location>
        <begin position="28"/>
        <end position="128"/>
    </location>
</feature>
<dbReference type="OrthoDB" id="10252235at2759"/>
<gene>
    <name evidence="2" type="ORF">ONB1V03_LOCUS17759</name>
</gene>
<dbReference type="EMBL" id="CAJPVJ010022747">
    <property type="protein sequence ID" value="CAG2178334.1"/>
    <property type="molecule type" value="Genomic_DNA"/>
</dbReference>
<dbReference type="GO" id="GO:0016787">
    <property type="term" value="F:hydrolase activity"/>
    <property type="evidence" value="ECO:0007669"/>
    <property type="project" value="InterPro"/>
</dbReference>
<dbReference type="PANTHER" id="PTHR11575:SF48">
    <property type="entry name" value="5'-NUCLEOTIDASE"/>
    <property type="match status" value="1"/>
</dbReference>
<sequence>MPAFDQTFNNTVNRNHNSIKTNSPSIVSILHFNDCYNVESRPDEPSGGAARLVTAFNAYRDCDPLVLFSGDIMSPSIMSTFTKGEQMIPVLNALAVDCAVFGNHEFDFGVDHLKSWMGRTSFPWLMSNVYDHKTNRPINDAMVWHIIDRNNKRLGII</sequence>
<dbReference type="SUPFAM" id="SSF56300">
    <property type="entry name" value="Metallo-dependent phosphatases"/>
    <property type="match status" value="1"/>
</dbReference>
<evidence type="ECO:0000313" key="3">
    <source>
        <dbReference type="Proteomes" id="UP000728032"/>
    </source>
</evidence>
<dbReference type="AlphaFoldDB" id="A0A7R9MJ50"/>
<dbReference type="Pfam" id="PF00149">
    <property type="entry name" value="Metallophos"/>
    <property type="match status" value="1"/>
</dbReference>
<organism evidence="2">
    <name type="scientific">Oppiella nova</name>
    <dbReference type="NCBI Taxonomy" id="334625"/>
    <lineage>
        <taxon>Eukaryota</taxon>
        <taxon>Metazoa</taxon>
        <taxon>Ecdysozoa</taxon>
        <taxon>Arthropoda</taxon>
        <taxon>Chelicerata</taxon>
        <taxon>Arachnida</taxon>
        <taxon>Acari</taxon>
        <taxon>Acariformes</taxon>
        <taxon>Sarcoptiformes</taxon>
        <taxon>Oribatida</taxon>
        <taxon>Brachypylina</taxon>
        <taxon>Oppioidea</taxon>
        <taxon>Oppiidae</taxon>
        <taxon>Oppiella</taxon>
    </lineage>
</organism>
<accession>A0A7R9MJ50</accession>
<keyword evidence="3" id="KW-1185">Reference proteome</keyword>